<evidence type="ECO:0000256" key="3">
    <source>
        <dbReference type="ARBA" id="ARBA00022553"/>
    </source>
</evidence>
<dbReference type="Proteomes" id="UP001154240">
    <property type="component" value="Unassembled WGS sequence"/>
</dbReference>
<dbReference type="Gene3D" id="3.30.450.20">
    <property type="entry name" value="PAS domain"/>
    <property type="match status" value="2"/>
</dbReference>
<dbReference type="PROSITE" id="PS50113">
    <property type="entry name" value="PAC"/>
    <property type="match status" value="1"/>
</dbReference>
<dbReference type="InterPro" id="IPR011006">
    <property type="entry name" value="CheY-like_superfamily"/>
</dbReference>
<dbReference type="InterPro" id="IPR013656">
    <property type="entry name" value="PAS_4"/>
</dbReference>
<feature type="domain" description="Response regulatory" evidence="7">
    <location>
        <begin position="788"/>
        <end position="904"/>
    </location>
</feature>
<dbReference type="InterPro" id="IPR000700">
    <property type="entry name" value="PAS-assoc_C"/>
</dbReference>
<feature type="domain" description="Histidine kinase" evidence="6">
    <location>
        <begin position="544"/>
        <end position="767"/>
    </location>
</feature>
<dbReference type="Pfam" id="PF08448">
    <property type="entry name" value="PAS_4"/>
    <property type="match status" value="1"/>
</dbReference>
<dbReference type="InterPro" id="IPR033425">
    <property type="entry name" value="MASE3"/>
</dbReference>
<evidence type="ECO:0000256" key="1">
    <source>
        <dbReference type="ARBA" id="ARBA00000085"/>
    </source>
</evidence>
<dbReference type="InterPro" id="IPR013655">
    <property type="entry name" value="PAS_fold_3"/>
</dbReference>
<dbReference type="SMART" id="SM00448">
    <property type="entry name" value="REC"/>
    <property type="match status" value="1"/>
</dbReference>
<dbReference type="Pfam" id="PF00512">
    <property type="entry name" value="HisKA"/>
    <property type="match status" value="1"/>
</dbReference>
<feature type="transmembrane region" description="Helical" evidence="5">
    <location>
        <begin position="185"/>
        <end position="204"/>
    </location>
</feature>
<dbReference type="SUPFAM" id="SSF55785">
    <property type="entry name" value="PYP-like sensor domain (PAS domain)"/>
    <property type="match status" value="2"/>
</dbReference>
<reference evidence="10" key="2">
    <citation type="submission" date="2022-10" db="EMBL/GenBank/DDBJ databases">
        <authorList>
            <person name="Aronson H.S."/>
        </authorList>
    </citation>
    <scope>NUCLEOTIDE SEQUENCE</scope>
    <source>
        <strain evidence="10">RS19-109</strain>
    </source>
</reference>
<reference evidence="10" key="1">
    <citation type="journal article" date="2022" name="bioRxiv">
        <title>Thiovibrio frasassiensisgen. nov., sp. nov., an autotrophic, elemental sulfur disproportionating bacterium isolated from sulfidic karst sediment, and proposal of Thiovibrionaceae fam. nov.</title>
        <authorList>
            <person name="Aronson H."/>
            <person name="Thomas C."/>
            <person name="Bhattacharyya M."/>
            <person name="Eckstein S."/>
            <person name="Jensen S."/>
            <person name="Barco R."/>
            <person name="Macalady J."/>
            <person name="Amend J."/>
        </authorList>
    </citation>
    <scope>NUCLEOTIDE SEQUENCE</scope>
    <source>
        <strain evidence="10">RS19-109</strain>
    </source>
</reference>
<evidence type="ECO:0000313" key="11">
    <source>
        <dbReference type="Proteomes" id="UP001154240"/>
    </source>
</evidence>
<accession>A0A9X4RNY0</accession>
<dbReference type="InterPro" id="IPR004358">
    <property type="entry name" value="Sig_transdc_His_kin-like_C"/>
</dbReference>
<feature type="transmembrane region" description="Helical" evidence="5">
    <location>
        <begin position="77"/>
        <end position="96"/>
    </location>
</feature>
<dbReference type="PANTHER" id="PTHR43065">
    <property type="entry name" value="SENSOR HISTIDINE KINASE"/>
    <property type="match status" value="1"/>
</dbReference>
<dbReference type="RefSeq" id="WP_307631648.1">
    <property type="nucleotide sequence ID" value="NZ_JAPHEH010000001.1"/>
</dbReference>
<dbReference type="Pfam" id="PF00072">
    <property type="entry name" value="Response_reg"/>
    <property type="match status" value="1"/>
</dbReference>
<dbReference type="PROSITE" id="PS50112">
    <property type="entry name" value="PAS"/>
    <property type="match status" value="2"/>
</dbReference>
<comment type="catalytic activity">
    <reaction evidence="1">
        <text>ATP + protein L-histidine = ADP + protein N-phospho-L-histidine.</text>
        <dbReference type="EC" id="2.7.13.3"/>
    </reaction>
</comment>
<dbReference type="InterPro" id="IPR003661">
    <property type="entry name" value="HisK_dim/P_dom"/>
</dbReference>
<dbReference type="InterPro" id="IPR036097">
    <property type="entry name" value="HisK_dim/P_sf"/>
</dbReference>
<dbReference type="SMART" id="SM00387">
    <property type="entry name" value="HATPase_c"/>
    <property type="match status" value="1"/>
</dbReference>
<dbReference type="PROSITE" id="PS50109">
    <property type="entry name" value="HIS_KIN"/>
    <property type="match status" value="1"/>
</dbReference>
<evidence type="ECO:0000259" key="8">
    <source>
        <dbReference type="PROSITE" id="PS50112"/>
    </source>
</evidence>
<dbReference type="InterPro" id="IPR036890">
    <property type="entry name" value="HATPase_C_sf"/>
</dbReference>
<protein>
    <recommendedName>
        <fullName evidence="2">histidine kinase</fullName>
        <ecNumber evidence="2">2.7.13.3</ecNumber>
    </recommendedName>
</protein>
<evidence type="ECO:0000259" key="6">
    <source>
        <dbReference type="PROSITE" id="PS50109"/>
    </source>
</evidence>
<comment type="caution">
    <text evidence="10">The sequence shown here is derived from an EMBL/GenBank/DDBJ whole genome shotgun (WGS) entry which is preliminary data.</text>
</comment>
<dbReference type="InterPro" id="IPR001789">
    <property type="entry name" value="Sig_transdc_resp-reg_receiver"/>
</dbReference>
<dbReference type="Pfam" id="PF17159">
    <property type="entry name" value="MASE3"/>
    <property type="match status" value="1"/>
</dbReference>
<dbReference type="SMART" id="SM00091">
    <property type="entry name" value="PAS"/>
    <property type="match status" value="2"/>
</dbReference>
<dbReference type="FunFam" id="3.30.450.20:FF:000099">
    <property type="entry name" value="Sensory box sensor histidine kinase"/>
    <property type="match status" value="1"/>
</dbReference>
<feature type="domain" description="PAS" evidence="8">
    <location>
        <begin position="409"/>
        <end position="465"/>
    </location>
</feature>
<dbReference type="GO" id="GO:0000155">
    <property type="term" value="F:phosphorelay sensor kinase activity"/>
    <property type="evidence" value="ECO:0007669"/>
    <property type="project" value="InterPro"/>
</dbReference>
<dbReference type="CDD" id="cd17546">
    <property type="entry name" value="REC_hyHK_CKI1_RcsC-like"/>
    <property type="match status" value="1"/>
</dbReference>
<dbReference type="InterPro" id="IPR035965">
    <property type="entry name" value="PAS-like_dom_sf"/>
</dbReference>
<feature type="transmembrane region" description="Helical" evidence="5">
    <location>
        <begin position="146"/>
        <end position="165"/>
    </location>
</feature>
<dbReference type="Gene3D" id="3.40.50.2300">
    <property type="match status" value="1"/>
</dbReference>
<feature type="transmembrane region" description="Helical" evidence="5">
    <location>
        <begin position="42"/>
        <end position="65"/>
    </location>
</feature>
<dbReference type="Pfam" id="PF02518">
    <property type="entry name" value="HATPase_c"/>
    <property type="match status" value="1"/>
</dbReference>
<dbReference type="Gene3D" id="3.30.565.10">
    <property type="entry name" value="Histidine kinase-like ATPase, C-terminal domain"/>
    <property type="match status" value="1"/>
</dbReference>
<evidence type="ECO:0000256" key="4">
    <source>
        <dbReference type="PROSITE-ProRule" id="PRU00169"/>
    </source>
</evidence>
<dbReference type="InterPro" id="IPR005467">
    <property type="entry name" value="His_kinase_dom"/>
</dbReference>
<feature type="transmembrane region" description="Helical" evidence="5">
    <location>
        <begin position="116"/>
        <end position="134"/>
    </location>
</feature>
<keyword evidence="3 4" id="KW-0597">Phosphoprotein</keyword>
<dbReference type="PROSITE" id="PS50110">
    <property type="entry name" value="RESPONSE_REGULATORY"/>
    <property type="match status" value="1"/>
</dbReference>
<dbReference type="Pfam" id="PF08447">
    <property type="entry name" value="PAS_3"/>
    <property type="match status" value="1"/>
</dbReference>
<dbReference type="SMART" id="SM00086">
    <property type="entry name" value="PAC"/>
    <property type="match status" value="1"/>
</dbReference>
<dbReference type="PANTHER" id="PTHR43065:SF42">
    <property type="entry name" value="TWO-COMPONENT SENSOR PPRA"/>
    <property type="match status" value="1"/>
</dbReference>
<dbReference type="Gene3D" id="1.10.287.130">
    <property type="match status" value="1"/>
</dbReference>
<gene>
    <name evidence="10" type="ORF">OLX77_00655</name>
</gene>
<dbReference type="InterPro" id="IPR001610">
    <property type="entry name" value="PAC"/>
</dbReference>
<dbReference type="SMART" id="SM00388">
    <property type="entry name" value="HisKA"/>
    <property type="match status" value="1"/>
</dbReference>
<evidence type="ECO:0000313" key="10">
    <source>
        <dbReference type="EMBL" id="MDG4474667.1"/>
    </source>
</evidence>
<keyword evidence="5" id="KW-1133">Transmembrane helix</keyword>
<feature type="modified residue" description="4-aspartylphosphate" evidence="4">
    <location>
        <position position="839"/>
    </location>
</feature>
<name>A0A9X4RNY0_9BACT</name>
<feature type="domain" description="PAC" evidence="9">
    <location>
        <begin position="356"/>
        <end position="408"/>
    </location>
</feature>
<dbReference type="NCBIfam" id="TIGR00229">
    <property type="entry name" value="sensory_box"/>
    <property type="match status" value="2"/>
</dbReference>
<feature type="transmembrane region" description="Helical" evidence="5">
    <location>
        <begin position="12"/>
        <end position="30"/>
    </location>
</feature>
<evidence type="ECO:0000259" key="9">
    <source>
        <dbReference type="PROSITE" id="PS50113"/>
    </source>
</evidence>
<dbReference type="SUPFAM" id="SSF55874">
    <property type="entry name" value="ATPase domain of HSP90 chaperone/DNA topoisomerase II/histidine kinase"/>
    <property type="match status" value="1"/>
</dbReference>
<sequence>MFTPTLNTPFRRVGPLLLLLTFLFILVWKLPPIAMPQGSQIMALWVHITTETFSIIIAGLIFAVTWNAYSSERPAPLLVLACGLLAVGLLDFGHLLSFKGMPDFITPAGTEKGLNFWLAARLLFALTMVAITFLPWTPFRQPQLRYWLLAANLSVVGLVFWLALYQPQVWPHTFIEGQGLTPFKISMEYLIMGLLLIPAVLFMIKAWRDHKAIQADYLAGAAVVTILSELVFTLYTDVSDIFNLLGHLYKIVAFALIYRAIFVVSIREPFLRLRQANIETNQAKAHYTTLAELAPVGIFRTDAMGDCLYVNDLWLEISGLTLSEALRDGWTQALHPEDRARIKAEWERSEQGPKKFQAEYRFLRPDGKITWVWGQTRPELNSNGQVVGHVGTITDITERKKGEQELLTAKEEWERTFAAIGDVATILDGDLRILRANRKACDMLGLTPEELKGRFCYELFHGDSQPCEGCPAVRTAKDLNAHSAEIEHQNLAKTFSVSSSAVCGPNNELLSIIYIARDITELKTLERQLRQAQKMEAVGTLAGGIAHDFNNILTPVLGYTEIIIESLPPESPLKELAQEVLKAGRRARDLVKQILTFSRQTEQERTPYQIHLAIKEALKLLRSSLPSTIEIKQNIASEGMVLADPTMIHQVVMNLCTNAYHAMRESGGILAVSLTEVEIGSDEYITELHLKAGPYLRLEVSDTGCGMEHHLLERIFEPYFSTKAKGEGTGLGLSMVHGIVTGLGGHVTVYSEPGKGTTFHVYLPKCLEQKGAQKIAPTQAPLPRGHEHILVVDDEKVIVEMMQKTLEMLGYRVTTCIDSRQALELFAAQPADFDLVLTDMTMPHLTGAELAQQLMAIRPELPVVLCTGFSEIINEEKARDIGIRKLLMKPVLRDELARVLRQVLAQPEG</sequence>
<dbReference type="EC" id="2.7.13.3" evidence="2"/>
<dbReference type="InterPro" id="IPR003594">
    <property type="entry name" value="HATPase_dom"/>
</dbReference>
<evidence type="ECO:0000256" key="2">
    <source>
        <dbReference type="ARBA" id="ARBA00012438"/>
    </source>
</evidence>
<dbReference type="PRINTS" id="PR00344">
    <property type="entry name" value="BCTRLSENSOR"/>
</dbReference>
<evidence type="ECO:0000256" key="5">
    <source>
        <dbReference type="SAM" id="Phobius"/>
    </source>
</evidence>
<proteinExistence type="predicted"/>
<feature type="domain" description="PAS" evidence="8">
    <location>
        <begin position="283"/>
        <end position="353"/>
    </location>
</feature>
<feature type="transmembrane region" description="Helical" evidence="5">
    <location>
        <begin position="216"/>
        <end position="235"/>
    </location>
</feature>
<dbReference type="CDD" id="cd00130">
    <property type="entry name" value="PAS"/>
    <property type="match status" value="2"/>
</dbReference>
<organism evidence="10 11">
    <name type="scientific">Thiovibrio frasassiensis</name>
    <dbReference type="NCBI Taxonomy" id="2984131"/>
    <lineage>
        <taxon>Bacteria</taxon>
        <taxon>Pseudomonadati</taxon>
        <taxon>Thermodesulfobacteriota</taxon>
        <taxon>Desulfobulbia</taxon>
        <taxon>Desulfobulbales</taxon>
        <taxon>Thiovibrionaceae</taxon>
        <taxon>Thiovibrio</taxon>
    </lineage>
</organism>
<dbReference type="AlphaFoldDB" id="A0A9X4RNY0"/>
<keyword evidence="5" id="KW-0812">Transmembrane</keyword>
<dbReference type="SUPFAM" id="SSF52172">
    <property type="entry name" value="CheY-like"/>
    <property type="match status" value="1"/>
</dbReference>
<dbReference type="InterPro" id="IPR000014">
    <property type="entry name" value="PAS"/>
</dbReference>
<keyword evidence="5" id="KW-0472">Membrane</keyword>
<dbReference type="SUPFAM" id="SSF47384">
    <property type="entry name" value="Homodimeric domain of signal transducing histidine kinase"/>
    <property type="match status" value="1"/>
</dbReference>
<evidence type="ECO:0000259" key="7">
    <source>
        <dbReference type="PROSITE" id="PS50110"/>
    </source>
</evidence>
<keyword evidence="11" id="KW-1185">Reference proteome</keyword>
<dbReference type="EMBL" id="JAPHEH010000001">
    <property type="protein sequence ID" value="MDG4474667.1"/>
    <property type="molecule type" value="Genomic_DNA"/>
</dbReference>